<gene>
    <name evidence="2" type="ORF">SAMN05421854_11795</name>
</gene>
<dbReference type="Gene3D" id="1.10.260.40">
    <property type="entry name" value="lambda repressor-like DNA-binding domains"/>
    <property type="match status" value="1"/>
</dbReference>
<dbReference type="EMBL" id="FOWC01000017">
    <property type="protein sequence ID" value="SFQ63570.1"/>
    <property type="molecule type" value="Genomic_DNA"/>
</dbReference>
<dbReference type="SMART" id="SM00530">
    <property type="entry name" value="HTH_XRE"/>
    <property type="match status" value="2"/>
</dbReference>
<evidence type="ECO:0000313" key="3">
    <source>
        <dbReference type="Proteomes" id="UP000199137"/>
    </source>
</evidence>
<evidence type="ECO:0000313" key="2">
    <source>
        <dbReference type="EMBL" id="SFQ63570.1"/>
    </source>
</evidence>
<feature type="domain" description="HTH cro/C1-type" evidence="1">
    <location>
        <begin position="44"/>
        <end position="99"/>
    </location>
</feature>
<sequence length="248" mass="26938">MVSALDASGEPGGAGKVMGMGMDVDGCEAVATEGQIMRAAAAFLWLRRLEVNRTQHEAAALAGVNKTTFGRLERGERPVRQLGVVAGLANALDVSPYALLLRVAGTAGPPSPRKPRKSFVDELCGFGTSGTEAPKCLAQLLFSMRMRARKLAREAAEDAGVNPSTWGQTELGQSYPSIPVLVRMGYAVGGDVPFYRRHLLIVAMRDHVQREECARRGVSWDPGWWRQEKVRLAHDWPASARERNGARS</sequence>
<name>A0A1I6A4J1_9PSEU</name>
<protein>
    <submittedName>
        <fullName evidence="2">Helix-turn-helix domain-containing protein</fullName>
    </submittedName>
</protein>
<reference evidence="2 3" key="1">
    <citation type="submission" date="2016-10" db="EMBL/GenBank/DDBJ databases">
        <authorList>
            <person name="de Groot N.N."/>
        </authorList>
    </citation>
    <scope>NUCLEOTIDE SEQUENCE [LARGE SCALE GENOMIC DNA]</scope>
    <source>
        <strain evidence="2 3">DSM 44637</strain>
    </source>
</reference>
<dbReference type="PROSITE" id="PS50943">
    <property type="entry name" value="HTH_CROC1"/>
    <property type="match status" value="1"/>
</dbReference>
<dbReference type="Pfam" id="PF13560">
    <property type="entry name" value="HTH_31"/>
    <property type="match status" value="1"/>
</dbReference>
<dbReference type="InterPro" id="IPR010982">
    <property type="entry name" value="Lambda_DNA-bd_dom_sf"/>
</dbReference>
<dbReference type="OrthoDB" id="4516646at2"/>
<dbReference type="STRING" id="112413.SAMN05421854_11795"/>
<proteinExistence type="predicted"/>
<organism evidence="2 3">
    <name type="scientific">Amycolatopsis rubida</name>
    <dbReference type="NCBI Taxonomy" id="112413"/>
    <lineage>
        <taxon>Bacteria</taxon>
        <taxon>Bacillati</taxon>
        <taxon>Actinomycetota</taxon>
        <taxon>Actinomycetes</taxon>
        <taxon>Pseudonocardiales</taxon>
        <taxon>Pseudonocardiaceae</taxon>
        <taxon>Amycolatopsis</taxon>
    </lineage>
</organism>
<dbReference type="GO" id="GO:0003677">
    <property type="term" value="F:DNA binding"/>
    <property type="evidence" value="ECO:0007669"/>
    <property type="project" value="InterPro"/>
</dbReference>
<dbReference type="AlphaFoldDB" id="A0A1I6A4J1"/>
<dbReference type="SUPFAM" id="SSF47413">
    <property type="entry name" value="lambda repressor-like DNA-binding domains"/>
    <property type="match status" value="1"/>
</dbReference>
<dbReference type="Proteomes" id="UP000199137">
    <property type="component" value="Unassembled WGS sequence"/>
</dbReference>
<accession>A0A1I6A4J1</accession>
<dbReference type="CDD" id="cd00093">
    <property type="entry name" value="HTH_XRE"/>
    <property type="match status" value="1"/>
</dbReference>
<dbReference type="RefSeq" id="WP_093576627.1">
    <property type="nucleotide sequence ID" value="NZ_FOWC01000017.1"/>
</dbReference>
<evidence type="ECO:0000259" key="1">
    <source>
        <dbReference type="PROSITE" id="PS50943"/>
    </source>
</evidence>
<dbReference type="InterPro" id="IPR001387">
    <property type="entry name" value="Cro/C1-type_HTH"/>
</dbReference>